<dbReference type="AlphaFoldDB" id="A0A2T3NNE4"/>
<sequence length="709" mass="79730">MTSYHNDQPINRSQQDQLNRFSFSRSLAKIAALDANSPCLTISIEGCWGTGKTSIINLVKQSFDESSNPPIVVQYNPWVNGKPKSLIEDFLVQFTSQLGLADHPEKGMQVAKELLSYSKLFSVAKLIPGVEPFGSLVENIFKGVGEATKSLSDLKKLDVQAQKEKVVECLRNIDKPIVVIIDDIDRLTPNECFQVLRLVKAIADFPRTTFLLAFDPVYLQSVLAANNISNSSQYIDKIVQLRLPVPLITEDDLNALVDTTLEQLGPDFTFEHYEDDRERFTYIYHRYIKKILDSPRDVKRAVNHFKFVYQLVKHEVSTTDLFILSVLATKYGKIYEHIKSEPYQYTSQHNGKNFWLTSTDKEQAVQEARDRRSKIYNSMDMPNDNPIEGLLEEIFPSIGRSFHYNSYGVDDADAAGRVDSIDRLSTALHIGTPRGLCSDEDVRRFIENAEENMDALESAINGNATSRFLELYGFQLENKQHNPEHCIDNLSKLAEVLMANNLFNQPSDLFSDMFVKVSHYKALCGLVRKIVRIAEDKVTLLNKAIDELALLPFVSESVQLMVRQHTGSSESQWLSESDATAVFDTYSAAAEQALTQNQLNSKILEYHVISPLWVSGTETGKRILSAIDQNDVLRIGYLLIGEIGASSSNGTYLSVNLEKASSSVNVLTLKEEAQTQLELTKDPLDRAILLSTHDGLKHYVSDGTIKSDF</sequence>
<organism evidence="3 4">
    <name type="scientific">Photobacterium sanctipauli</name>
    <dbReference type="NCBI Taxonomy" id="1342794"/>
    <lineage>
        <taxon>Bacteria</taxon>
        <taxon>Pseudomonadati</taxon>
        <taxon>Pseudomonadota</taxon>
        <taxon>Gammaproteobacteria</taxon>
        <taxon>Vibrionales</taxon>
        <taxon>Vibrionaceae</taxon>
        <taxon>Photobacterium</taxon>
    </lineage>
</organism>
<feature type="coiled-coil region" evidence="1">
    <location>
        <begin position="439"/>
        <end position="466"/>
    </location>
</feature>
<dbReference type="InterPro" id="IPR027417">
    <property type="entry name" value="P-loop_NTPase"/>
</dbReference>
<reference evidence="3 4" key="1">
    <citation type="submission" date="2018-01" db="EMBL/GenBank/DDBJ databases">
        <title>Whole genome sequencing of Histamine producing bacteria.</title>
        <authorList>
            <person name="Butler K."/>
        </authorList>
    </citation>
    <scope>NUCLEOTIDE SEQUENCE [LARGE SCALE GENOMIC DNA]</scope>
    <source>
        <strain evidence="3 4">DSM 100436</strain>
    </source>
</reference>
<name>A0A2T3NNE4_9GAMM</name>
<dbReference type="Proteomes" id="UP000241771">
    <property type="component" value="Unassembled WGS sequence"/>
</dbReference>
<dbReference type="Gene3D" id="3.40.50.300">
    <property type="entry name" value="P-loop containing nucleotide triphosphate hydrolases"/>
    <property type="match status" value="1"/>
</dbReference>
<keyword evidence="1" id="KW-0175">Coiled coil</keyword>
<evidence type="ECO:0000259" key="2">
    <source>
        <dbReference type="Pfam" id="PF07693"/>
    </source>
</evidence>
<dbReference type="PANTHER" id="PTHR22674:SF6">
    <property type="entry name" value="NTPASE KAP FAMILY P-LOOP DOMAIN-CONTAINING PROTEIN 1"/>
    <property type="match status" value="1"/>
</dbReference>
<proteinExistence type="predicted"/>
<evidence type="ECO:0000313" key="4">
    <source>
        <dbReference type="Proteomes" id="UP000241771"/>
    </source>
</evidence>
<protein>
    <recommendedName>
        <fullName evidence="2">KAP NTPase domain-containing protein</fullName>
    </recommendedName>
</protein>
<dbReference type="InterPro" id="IPR052754">
    <property type="entry name" value="NTPase_KAP_P-loop"/>
</dbReference>
<accession>A0A2T3NNE4</accession>
<keyword evidence="4" id="KW-1185">Reference proteome</keyword>
<evidence type="ECO:0000256" key="1">
    <source>
        <dbReference type="SAM" id="Coils"/>
    </source>
</evidence>
<dbReference type="SUPFAM" id="SSF52540">
    <property type="entry name" value="P-loop containing nucleoside triphosphate hydrolases"/>
    <property type="match status" value="1"/>
</dbReference>
<dbReference type="Pfam" id="PF07693">
    <property type="entry name" value="KAP_NTPase"/>
    <property type="match status" value="1"/>
</dbReference>
<dbReference type="RefSeq" id="WP_107272389.1">
    <property type="nucleotide sequence ID" value="NZ_PYMA01000015.1"/>
</dbReference>
<evidence type="ECO:0000313" key="3">
    <source>
        <dbReference type="EMBL" id="PSW17234.1"/>
    </source>
</evidence>
<comment type="caution">
    <text evidence="3">The sequence shown here is derived from an EMBL/GenBank/DDBJ whole genome shotgun (WGS) entry which is preliminary data.</text>
</comment>
<gene>
    <name evidence="3" type="ORF">C9I98_19700</name>
</gene>
<dbReference type="InterPro" id="IPR011646">
    <property type="entry name" value="KAP_P-loop"/>
</dbReference>
<feature type="domain" description="KAP NTPase" evidence="2">
    <location>
        <begin position="23"/>
        <end position="311"/>
    </location>
</feature>
<dbReference type="PANTHER" id="PTHR22674">
    <property type="entry name" value="NTPASE, KAP FAMILY P-LOOP DOMAIN-CONTAINING 1"/>
    <property type="match status" value="1"/>
</dbReference>
<dbReference type="EMBL" id="PYMA01000015">
    <property type="protein sequence ID" value="PSW17234.1"/>
    <property type="molecule type" value="Genomic_DNA"/>
</dbReference>